<feature type="region of interest" description="Disordered" evidence="1">
    <location>
        <begin position="45"/>
        <end position="67"/>
    </location>
</feature>
<protein>
    <submittedName>
        <fullName evidence="2">Uncharacterized protein</fullName>
    </submittedName>
</protein>
<dbReference type="Proteomes" id="UP000265355">
    <property type="component" value="Unassembled WGS sequence"/>
</dbReference>
<comment type="caution">
    <text evidence="2">The sequence shown here is derived from an EMBL/GenBank/DDBJ whole genome shotgun (WGS) entry which is preliminary data.</text>
</comment>
<keyword evidence="3" id="KW-1185">Reference proteome</keyword>
<sequence length="67" mass="7327">MKSVRQSAALEKAQAYRTPDPERRAEASRNLAELNIADAIERALSSAPPLTPTQVKRLSGLLRGAQR</sequence>
<evidence type="ECO:0000313" key="3">
    <source>
        <dbReference type="Proteomes" id="UP000265355"/>
    </source>
</evidence>
<feature type="region of interest" description="Disordered" evidence="1">
    <location>
        <begin position="1"/>
        <end position="26"/>
    </location>
</feature>
<evidence type="ECO:0000256" key="1">
    <source>
        <dbReference type="SAM" id="MobiDB-lite"/>
    </source>
</evidence>
<proteinExistence type="predicted"/>
<dbReference type="RefSeq" id="WP_119372642.1">
    <property type="nucleotide sequence ID" value="NZ_CP040792.1"/>
</dbReference>
<dbReference type="EMBL" id="QWEE01000045">
    <property type="protein sequence ID" value="RII93282.1"/>
    <property type="molecule type" value="Genomic_DNA"/>
</dbReference>
<name>A0ABX9N8F6_9MICO</name>
<accession>A0ABX9N8F6</accession>
<organism evidence="2 3">
    <name type="scientific">Clavibacter californiensis</name>
    <dbReference type="NCBI Taxonomy" id="1401995"/>
    <lineage>
        <taxon>Bacteria</taxon>
        <taxon>Bacillati</taxon>
        <taxon>Actinomycetota</taxon>
        <taxon>Actinomycetes</taxon>
        <taxon>Micrococcales</taxon>
        <taxon>Microbacteriaceae</taxon>
        <taxon>Clavibacter</taxon>
    </lineage>
</organism>
<reference evidence="2 3" key="1">
    <citation type="submission" date="2018-08" db="EMBL/GenBank/DDBJ databases">
        <title>Genome Sequence of Clavibacter michiganensis Subspecies type strains, and the Atypical Peach-Colored Strains Isolated from Tomato.</title>
        <authorList>
            <person name="Osdaghi E."/>
            <person name="Portier P."/>
            <person name="Briand M."/>
            <person name="Jacques M.-A."/>
        </authorList>
    </citation>
    <scope>NUCLEOTIDE SEQUENCE [LARGE SCALE GENOMIC DNA]</scope>
    <source>
        <strain evidence="2 3">CFBP 8216</strain>
    </source>
</reference>
<gene>
    <name evidence="2" type="ORF">DZF98_04740</name>
</gene>
<evidence type="ECO:0000313" key="2">
    <source>
        <dbReference type="EMBL" id="RII93282.1"/>
    </source>
</evidence>